<evidence type="ECO:0000313" key="12">
    <source>
        <dbReference type="EMBL" id="CAB3976514.1"/>
    </source>
</evidence>
<dbReference type="GO" id="GO:0022625">
    <property type="term" value="C:cytosolic large ribosomal subunit"/>
    <property type="evidence" value="ECO:0007669"/>
    <property type="project" value="TreeGrafter"/>
</dbReference>
<dbReference type="SMART" id="SM00649">
    <property type="entry name" value="RL11"/>
    <property type="match status" value="1"/>
</dbReference>
<dbReference type="InterPro" id="IPR020785">
    <property type="entry name" value="Ribosomal_uL11_CS"/>
</dbReference>
<dbReference type="InterPro" id="IPR036769">
    <property type="entry name" value="Ribosomal_uL11_C_sf"/>
</dbReference>
<dbReference type="KEGG" id="acil:ESZ_00329"/>
<evidence type="ECO:0000259" key="10">
    <source>
        <dbReference type="Pfam" id="PF00298"/>
    </source>
</evidence>
<feature type="domain" description="Large ribosomal subunit protein uL11 C-terminal" evidence="10">
    <location>
        <begin position="71"/>
        <end position="139"/>
    </location>
</feature>
<dbReference type="InterPro" id="IPR020784">
    <property type="entry name" value="Ribosomal_uL11_N"/>
</dbReference>
<keyword evidence="5 7" id="KW-0689">Ribosomal protein</keyword>
<dbReference type="Pfam" id="PF00298">
    <property type="entry name" value="Ribosomal_L11"/>
    <property type="match status" value="1"/>
</dbReference>
<evidence type="ECO:0000256" key="4">
    <source>
        <dbReference type="ARBA" id="ARBA00022884"/>
    </source>
</evidence>
<dbReference type="PANTHER" id="PTHR11661">
    <property type="entry name" value="60S RIBOSOMAL PROTEIN L12"/>
    <property type="match status" value="1"/>
</dbReference>
<keyword evidence="3 7" id="KW-0699">rRNA-binding</keyword>
<keyword evidence="2 7" id="KW-0488">Methylation</keyword>
<evidence type="ECO:0000313" key="13">
    <source>
        <dbReference type="Proteomes" id="UP000509549"/>
    </source>
</evidence>
<name>A0A6J5JWV4_9GAMM</name>
<reference evidence="12 13" key="1">
    <citation type="submission" date="2020-04" db="EMBL/GenBank/DDBJ databases">
        <authorList>
            <person name="Graf S J."/>
        </authorList>
    </citation>
    <scope>NUCLEOTIDE SEQUENCE [LARGE SCALE GENOMIC DNA]</scope>
    <source>
        <strain evidence="12">1</strain>
    </source>
</reference>
<dbReference type="AlphaFoldDB" id="A0A6J5JWV4"/>
<dbReference type="CDD" id="cd00349">
    <property type="entry name" value="Ribosomal_L11"/>
    <property type="match status" value="1"/>
</dbReference>
<dbReference type="PROSITE" id="PS00359">
    <property type="entry name" value="RIBOSOMAL_L11"/>
    <property type="match status" value="1"/>
</dbReference>
<evidence type="ECO:0000256" key="5">
    <source>
        <dbReference type="ARBA" id="ARBA00022980"/>
    </source>
</evidence>
<dbReference type="Proteomes" id="UP000509549">
    <property type="component" value="Chromosome"/>
</dbReference>
<dbReference type="PANTHER" id="PTHR11661:SF1">
    <property type="entry name" value="LARGE RIBOSOMAL SUBUNIT PROTEIN UL11M"/>
    <property type="match status" value="1"/>
</dbReference>
<feature type="domain" description="Large ribosomal subunit protein uL11 N-terminal" evidence="11">
    <location>
        <begin position="5"/>
        <end position="66"/>
    </location>
</feature>
<accession>A0A6J5JWV4</accession>
<dbReference type="RefSeq" id="WP_176605039.1">
    <property type="nucleotide sequence ID" value="NZ_LR794158.1"/>
</dbReference>
<dbReference type="GO" id="GO:0003735">
    <property type="term" value="F:structural constituent of ribosome"/>
    <property type="evidence" value="ECO:0007669"/>
    <property type="project" value="InterPro"/>
</dbReference>
<dbReference type="SUPFAM" id="SSF54747">
    <property type="entry name" value="Ribosomal L11/L12e N-terminal domain"/>
    <property type="match status" value="1"/>
</dbReference>
<evidence type="ECO:0000259" key="11">
    <source>
        <dbReference type="Pfam" id="PF03946"/>
    </source>
</evidence>
<dbReference type="EMBL" id="LR794158">
    <property type="protein sequence ID" value="CAB3976514.1"/>
    <property type="molecule type" value="Genomic_DNA"/>
</dbReference>
<dbReference type="InterPro" id="IPR006519">
    <property type="entry name" value="Ribosomal_uL11_bac-typ"/>
</dbReference>
<proteinExistence type="inferred from homology"/>
<dbReference type="NCBIfam" id="TIGR01632">
    <property type="entry name" value="L11_bact"/>
    <property type="match status" value="1"/>
</dbReference>
<comment type="PTM">
    <text evidence="7 9">One or more lysine residues are methylated.</text>
</comment>
<dbReference type="Gene3D" id="1.10.10.250">
    <property type="entry name" value="Ribosomal protein L11, C-terminal domain"/>
    <property type="match status" value="1"/>
</dbReference>
<keyword evidence="13" id="KW-1185">Reference proteome</keyword>
<dbReference type="GO" id="GO:0006412">
    <property type="term" value="P:translation"/>
    <property type="evidence" value="ECO:0007669"/>
    <property type="project" value="UniProtKB-UniRule"/>
</dbReference>
<organism evidence="12 13">
    <name type="scientific">Candidatus Azoamicus ciliaticola</name>
    <dbReference type="NCBI Taxonomy" id="2652803"/>
    <lineage>
        <taxon>Bacteria</taxon>
        <taxon>Pseudomonadati</taxon>
        <taxon>Pseudomonadota</taxon>
        <taxon>Gammaproteobacteria</taxon>
        <taxon>Candidatus Azoamicaceae</taxon>
        <taxon>Candidatus Azoamicus</taxon>
    </lineage>
</organism>
<keyword evidence="4 7" id="KW-0694">RNA-binding</keyword>
<dbReference type="InterPro" id="IPR020783">
    <property type="entry name" value="Ribosomal_uL11_C"/>
</dbReference>
<dbReference type="InterPro" id="IPR000911">
    <property type="entry name" value="Ribosomal_uL11"/>
</dbReference>
<evidence type="ECO:0000256" key="1">
    <source>
        <dbReference type="ARBA" id="ARBA00010537"/>
    </source>
</evidence>
<dbReference type="Gene3D" id="3.30.1550.10">
    <property type="entry name" value="Ribosomal protein L11/L12, N-terminal domain"/>
    <property type="match status" value="1"/>
</dbReference>
<dbReference type="SUPFAM" id="SSF46906">
    <property type="entry name" value="Ribosomal protein L11, C-terminal domain"/>
    <property type="match status" value="1"/>
</dbReference>
<evidence type="ECO:0000256" key="9">
    <source>
        <dbReference type="RuleBase" id="RU003979"/>
    </source>
</evidence>
<evidence type="ECO:0000256" key="3">
    <source>
        <dbReference type="ARBA" id="ARBA00022730"/>
    </source>
</evidence>
<keyword evidence="6 7" id="KW-0687">Ribonucleoprotein</keyword>
<evidence type="ECO:0000256" key="7">
    <source>
        <dbReference type="HAMAP-Rule" id="MF_00736"/>
    </source>
</evidence>
<evidence type="ECO:0000256" key="2">
    <source>
        <dbReference type="ARBA" id="ARBA00022481"/>
    </source>
</evidence>
<protein>
    <recommendedName>
        <fullName evidence="7">Large ribosomal subunit protein uL11</fullName>
    </recommendedName>
</protein>
<dbReference type="HAMAP" id="MF_00736">
    <property type="entry name" value="Ribosomal_uL11"/>
    <property type="match status" value="1"/>
</dbReference>
<comment type="subunit">
    <text evidence="7">Part of the ribosomal stalk of the 50S ribosomal subunit. Interacts with L10 and the large rRNA to form the base of the stalk. L10 forms an elongated spine to which L12 dimers bind in a sequential fashion forming a multimeric L10(L12)X complex.</text>
</comment>
<gene>
    <name evidence="7 12" type="primary">rplK</name>
    <name evidence="12" type="ORF">ESZ_00329</name>
</gene>
<dbReference type="GO" id="GO:0070180">
    <property type="term" value="F:large ribosomal subunit rRNA binding"/>
    <property type="evidence" value="ECO:0007669"/>
    <property type="project" value="UniProtKB-UniRule"/>
</dbReference>
<comment type="similarity">
    <text evidence="1 7 8">Belongs to the universal ribosomal protein uL11 family.</text>
</comment>
<dbReference type="Pfam" id="PF03946">
    <property type="entry name" value="Ribosomal_L11_N"/>
    <property type="match status" value="1"/>
</dbReference>
<evidence type="ECO:0000256" key="8">
    <source>
        <dbReference type="RuleBase" id="RU003978"/>
    </source>
</evidence>
<sequence>MKITVKLQLKSQEANPSPPIGPALGSKGVNIMNFCNKFNETTRNMPEIKKGTLVSVLIHIYPDKSFDFIIKSTPTSNMIKDILNIEKGSKIPNKIKVSKITKEQLEIISKQKINDLIVNSNDAAIKTIIGTAKSMGIEIE</sequence>
<evidence type="ECO:0000256" key="6">
    <source>
        <dbReference type="ARBA" id="ARBA00023274"/>
    </source>
</evidence>
<comment type="function">
    <text evidence="7 9">Forms part of the ribosomal stalk which helps the ribosome interact with GTP-bound translation factors.</text>
</comment>
<dbReference type="InterPro" id="IPR036796">
    <property type="entry name" value="Ribosomal_uL11_N_sf"/>
</dbReference>